<dbReference type="Gene3D" id="3.60.160.10">
    <property type="entry name" value="Mitochondrial biogenesis AIM24"/>
    <property type="match status" value="1"/>
</dbReference>
<comment type="caution">
    <text evidence="1">The sequence shown here is derived from an EMBL/GenBank/DDBJ whole genome shotgun (WGS) entry which is preliminary data.</text>
</comment>
<dbReference type="EMBL" id="JAMWYS010000035">
    <property type="protein sequence ID" value="MCO4293319.1"/>
    <property type="molecule type" value="Genomic_DNA"/>
</dbReference>
<dbReference type="PANTHER" id="PTHR43657">
    <property type="entry name" value="TRYPTOPHAN RNA-BINDING ATTENUATOR PROTEIN-LIKE PROTEIN"/>
    <property type="match status" value="1"/>
</dbReference>
<reference evidence="1" key="1">
    <citation type="submission" date="2022-06" db="EMBL/GenBank/DDBJ databases">
        <title>Solitalea sp. MAHUQ-68 isolated from rhizospheric soil.</title>
        <authorList>
            <person name="Huq M.A."/>
        </authorList>
    </citation>
    <scope>NUCLEOTIDE SEQUENCE</scope>
    <source>
        <strain evidence="1">MAHUQ-68</strain>
    </source>
</reference>
<name>A0A9X2JD77_9SPHI</name>
<organism evidence="1 2">
    <name type="scientific">Solitalea agri</name>
    <dbReference type="NCBI Taxonomy" id="2953739"/>
    <lineage>
        <taxon>Bacteria</taxon>
        <taxon>Pseudomonadati</taxon>
        <taxon>Bacteroidota</taxon>
        <taxon>Sphingobacteriia</taxon>
        <taxon>Sphingobacteriales</taxon>
        <taxon>Sphingobacteriaceae</taxon>
        <taxon>Solitalea</taxon>
    </lineage>
</organism>
<proteinExistence type="predicted"/>
<dbReference type="AlphaFoldDB" id="A0A9X2JD77"/>
<dbReference type="InterPro" id="IPR002838">
    <property type="entry name" value="AIM24"/>
</dbReference>
<dbReference type="SUPFAM" id="SSF51219">
    <property type="entry name" value="TRAP-like"/>
    <property type="match status" value="1"/>
</dbReference>
<dbReference type="RefSeq" id="WP_252587853.1">
    <property type="nucleotide sequence ID" value="NZ_JAMWYS010000035.1"/>
</dbReference>
<gene>
    <name evidence="1" type="ORF">NF867_10620</name>
</gene>
<dbReference type="NCBIfam" id="TIGR00266">
    <property type="entry name" value="TIGR00266 family protein"/>
    <property type="match status" value="1"/>
</dbReference>
<sequence length="238" mass="25378">MELQTSDITTSKLNVTLRMRPGSSAAEITLAPGQDFTAEAGAMIAMSPSVNMTTTTHKKASGGIIKGLKRMLSGESFFLNHYSAGSQGGTVWLGATHAGDMMVKELNGEGIIVQGGSYVASSPDIDIDMNWQGFKSLISKESLFWLGIRGKGTVVVNSFGAIYPIQVNGEYIVDTGHIVAFEESLNFSLTKAGKSWISSILGGEGLVCKFKGHGTVWIQSHNTSSFGNILGVRLKPRK</sequence>
<dbReference type="InterPro" id="IPR036983">
    <property type="entry name" value="AIM24_sf"/>
</dbReference>
<keyword evidence="2" id="KW-1185">Reference proteome</keyword>
<dbReference type="PANTHER" id="PTHR43657:SF1">
    <property type="entry name" value="ALTERED INHERITANCE OF MITOCHONDRIA PROTEIN 24, MITOCHONDRIAL"/>
    <property type="match status" value="1"/>
</dbReference>
<dbReference type="Proteomes" id="UP001155182">
    <property type="component" value="Unassembled WGS sequence"/>
</dbReference>
<evidence type="ECO:0000313" key="1">
    <source>
        <dbReference type="EMBL" id="MCO4293319.1"/>
    </source>
</evidence>
<accession>A0A9X2JD77</accession>
<protein>
    <submittedName>
        <fullName evidence="1">TIGR00266 family protein</fullName>
    </submittedName>
</protein>
<dbReference type="Pfam" id="PF01987">
    <property type="entry name" value="AIM24"/>
    <property type="match status" value="1"/>
</dbReference>
<dbReference type="InterPro" id="IPR016031">
    <property type="entry name" value="Trp_RNA-bd_attenuator-like_dom"/>
</dbReference>
<evidence type="ECO:0000313" key="2">
    <source>
        <dbReference type="Proteomes" id="UP001155182"/>
    </source>
</evidence>